<dbReference type="EMBL" id="JAEPRD010000051">
    <property type="protein sequence ID" value="KAG2203503.1"/>
    <property type="molecule type" value="Genomic_DNA"/>
</dbReference>
<accession>A0A8H7R575</accession>
<reference evidence="1" key="1">
    <citation type="submission" date="2020-12" db="EMBL/GenBank/DDBJ databases">
        <title>Metabolic potential, ecology and presence of endohyphal bacteria is reflected in genomic diversity of Mucoromycotina.</title>
        <authorList>
            <person name="Muszewska A."/>
            <person name="Okrasinska A."/>
            <person name="Steczkiewicz K."/>
            <person name="Drgas O."/>
            <person name="Orlowska M."/>
            <person name="Perlinska-Lenart U."/>
            <person name="Aleksandrzak-Piekarczyk T."/>
            <person name="Szatraj K."/>
            <person name="Zielenkiewicz U."/>
            <person name="Pilsyk S."/>
            <person name="Malc E."/>
            <person name="Mieczkowski P."/>
            <person name="Kruszewska J.S."/>
            <person name="Biernat P."/>
            <person name="Pawlowska J."/>
        </authorList>
    </citation>
    <scope>NUCLEOTIDE SEQUENCE</scope>
    <source>
        <strain evidence="1">WA0000017839</strain>
    </source>
</reference>
<keyword evidence="2" id="KW-1185">Reference proteome</keyword>
<evidence type="ECO:0000313" key="2">
    <source>
        <dbReference type="Proteomes" id="UP000603453"/>
    </source>
</evidence>
<evidence type="ECO:0000313" key="1">
    <source>
        <dbReference type="EMBL" id="KAG2203503.1"/>
    </source>
</evidence>
<dbReference type="Proteomes" id="UP000603453">
    <property type="component" value="Unassembled WGS sequence"/>
</dbReference>
<gene>
    <name evidence="1" type="ORF">INT47_008230</name>
</gene>
<dbReference type="OrthoDB" id="2230412at2759"/>
<name>A0A8H7R575_9FUNG</name>
<comment type="caution">
    <text evidence="1">The sequence shown here is derived from an EMBL/GenBank/DDBJ whole genome shotgun (WGS) entry which is preliminary data.</text>
</comment>
<sequence length="135" mass="15689">MKDQNDYRYLKAMPGIFELVIDILETNQANLFRKLSFLPVDGNPFLEFIQFAMFDFILNCKIWTLQGHGAYTMLGGDDIRRCEKKATDSDYVWLVTNNFTRERKDSMKLLDGVGQMTISHIMNYLLMESSGQVEI</sequence>
<proteinExistence type="predicted"/>
<organism evidence="1 2">
    <name type="scientific">Mucor saturninus</name>
    <dbReference type="NCBI Taxonomy" id="64648"/>
    <lineage>
        <taxon>Eukaryota</taxon>
        <taxon>Fungi</taxon>
        <taxon>Fungi incertae sedis</taxon>
        <taxon>Mucoromycota</taxon>
        <taxon>Mucoromycotina</taxon>
        <taxon>Mucoromycetes</taxon>
        <taxon>Mucorales</taxon>
        <taxon>Mucorineae</taxon>
        <taxon>Mucoraceae</taxon>
        <taxon>Mucor</taxon>
    </lineage>
</organism>
<protein>
    <submittedName>
        <fullName evidence="1">Uncharacterized protein</fullName>
    </submittedName>
</protein>
<dbReference type="AlphaFoldDB" id="A0A8H7R575"/>